<comment type="caution">
    <text evidence="2">The sequence shown here is derived from an EMBL/GenBank/DDBJ whole genome shotgun (WGS) entry which is preliminary data.</text>
</comment>
<name>A0AAW1R8T5_9CHLO</name>
<dbReference type="SUPFAM" id="SSF53335">
    <property type="entry name" value="S-adenosyl-L-methionine-dependent methyltransferases"/>
    <property type="match status" value="1"/>
</dbReference>
<protein>
    <recommendedName>
        <fullName evidence="1">Methyltransferase domain-containing protein</fullName>
    </recommendedName>
</protein>
<dbReference type="Proteomes" id="UP001489004">
    <property type="component" value="Unassembled WGS sequence"/>
</dbReference>
<dbReference type="GO" id="GO:0008168">
    <property type="term" value="F:methyltransferase activity"/>
    <property type="evidence" value="ECO:0007669"/>
    <property type="project" value="TreeGrafter"/>
</dbReference>
<dbReference type="EMBL" id="JALJOR010000001">
    <property type="protein sequence ID" value="KAK9830049.1"/>
    <property type="molecule type" value="Genomic_DNA"/>
</dbReference>
<dbReference type="Pfam" id="PF13649">
    <property type="entry name" value="Methyltransf_25"/>
    <property type="match status" value="1"/>
</dbReference>
<reference evidence="2 3" key="1">
    <citation type="journal article" date="2024" name="Nat. Commun.">
        <title>Phylogenomics reveals the evolutionary origins of lichenization in chlorophyte algae.</title>
        <authorList>
            <person name="Puginier C."/>
            <person name="Libourel C."/>
            <person name="Otte J."/>
            <person name="Skaloud P."/>
            <person name="Haon M."/>
            <person name="Grisel S."/>
            <person name="Petersen M."/>
            <person name="Berrin J.G."/>
            <person name="Delaux P.M."/>
            <person name="Dal Grande F."/>
            <person name="Keller J."/>
        </authorList>
    </citation>
    <scope>NUCLEOTIDE SEQUENCE [LARGE SCALE GENOMIC DNA]</scope>
    <source>
        <strain evidence="2 3">SAG 2043</strain>
    </source>
</reference>
<dbReference type="AlphaFoldDB" id="A0AAW1R8T5"/>
<evidence type="ECO:0000259" key="1">
    <source>
        <dbReference type="Pfam" id="PF13649"/>
    </source>
</evidence>
<gene>
    <name evidence="2" type="ORF">WJX72_009428</name>
</gene>
<dbReference type="PANTHER" id="PTHR42912">
    <property type="entry name" value="METHYLTRANSFERASE"/>
    <property type="match status" value="1"/>
</dbReference>
<organism evidence="2 3">
    <name type="scientific">[Myrmecia] bisecta</name>
    <dbReference type="NCBI Taxonomy" id="41462"/>
    <lineage>
        <taxon>Eukaryota</taxon>
        <taxon>Viridiplantae</taxon>
        <taxon>Chlorophyta</taxon>
        <taxon>core chlorophytes</taxon>
        <taxon>Trebouxiophyceae</taxon>
        <taxon>Trebouxiales</taxon>
        <taxon>Trebouxiaceae</taxon>
        <taxon>Myrmecia</taxon>
    </lineage>
</organism>
<sequence>MAHVANLGSMHRAGTLISGQPPTASSSQRCSAARLCRPVCQAQATSQASAAPAGGLAVQNNKLLFGAVEALFKFPPFFNMAVKNARKRIAERGRDIGIDMAVELASLRGVDWGAQIAKVRDPNLEMPEYYTLPFHAYPEGHLSLAAALRADVDGRSVHAPVMDPEGKEMRADGDEQLRSSYTQRMQELMAQAGRCRPMADILDIGCATGLSSLELQRGFPGARIQGIDLSPQHLAVATYQQERRHETGTDAGENITFSHAAAEATGFADESFDLVSSCLVMHELPQFATKAIMKEAFRLLRPGGVMAIMEMNPKSAPFERMWQNPFAYAAFKSTEPWLMDYISLDLHGALREAGFTWVRQAEATPRHRTVVAVKPQ</sequence>
<dbReference type="InterPro" id="IPR041698">
    <property type="entry name" value="Methyltransf_25"/>
</dbReference>
<dbReference type="PANTHER" id="PTHR42912:SF68">
    <property type="entry name" value="METHYLTRANSFERASE TYPE 11 DOMAIN-CONTAINING PROTEIN"/>
    <property type="match status" value="1"/>
</dbReference>
<accession>A0AAW1R8T5</accession>
<dbReference type="Gene3D" id="3.40.50.150">
    <property type="entry name" value="Vaccinia Virus protein VP39"/>
    <property type="match status" value="1"/>
</dbReference>
<dbReference type="InterPro" id="IPR029063">
    <property type="entry name" value="SAM-dependent_MTases_sf"/>
</dbReference>
<feature type="domain" description="Methyltransferase" evidence="1">
    <location>
        <begin position="201"/>
        <end position="304"/>
    </location>
</feature>
<keyword evidence="3" id="KW-1185">Reference proteome</keyword>
<dbReference type="InterPro" id="IPR050508">
    <property type="entry name" value="Methyltransf_Superfamily"/>
</dbReference>
<evidence type="ECO:0000313" key="3">
    <source>
        <dbReference type="Proteomes" id="UP001489004"/>
    </source>
</evidence>
<proteinExistence type="predicted"/>
<evidence type="ECO:0000313" key="2">
    <source>
        <dbReference type="EMBL" id="KAK9830049.1"/>
    </source>
</evidence>
<dbReference type="CDD" id="cd02440">
    <property type="entry name" value="AdoMet_MTases"/>
    <property type="match status" value="1"/>
</dbReference>